<dbReference type="InterPro" id="IPR016181">
    <property type="entry name" value="Acyl_CoA_acyltransferase"/>
</dbReference>
<feature type="domain" description="N-acetyltransferase" evidence="1">
    <location>
        <begin position="3"/>
        <end position="167"/>
    </location>
</feature>
<dbReference type="InterPro" id="IPR000182">
    <property type="entry name" value="GNAT_dom"/>
</dbReference>
<dbReference type="EMBL" id="BOMV01000007">
    <property type="protein sequence ID" value="GIE93309.1"/>
    <property type="molecule type" value="Genomic_DNA"/>
</dbReference>
<sequence>MTLSIRPAEPTERDIVADLWNAAAAWLHEQGQDQWQYPIRLHAIEAAIADRTCWLVWRAPGDPVATVTLDDFADPRLWLPEDQPGAGRYVHRLVVTRTGGPIPDLGSAILDWASIRAANVGATWLRLDAWTNNTRLHKYYLERGFHLVRSVYGPDISSGVLFERRAGAILGVGPRVVEDGSDGTARS</sequence>
<organism evidence="2 3">
    <name type="scientific">Paractinoplanes rishiriensis</name>
    <dbReference type="NCBI Taxonomy" id="1050105"/>
    <lineage>
        <taxon>Bacteria</taxon>
        <taxon>Bacillati</taxon>
        <taxon>Actinomycetota</taxon>
        <taxon>Actinomycetes</taxon>
        <taxon>Micromonosporales</taxon>
        <taxon>Micromonosporaceae</taxon>
        <taxon>Paractinoplanes</taxon>
    </lineage>
</organism>
<reference evidence="2" key="1">
    <citation type="submission" date="2021-01" db="EMBL/GenBank/DDBJ databases">
        <title>Whole genome shotgun sequence of Actinoplanes rishiriensis NBRC 108556.</title>
        <authorList>
            <person name="Komaki H."/>
            <person name="Tamura T."/>
        </authorList>
    </citation>
    <scope>NUCLEOTIDE SEQUENCE</scope>
    <source>
        <strain evidence="2">NBRC 108556</strain>
    </source>
</reference>
<name>A0A919MSK7_9ACTN</name>
<gene>
    <name evidence="2" type="ORF">Ari01nite_07740</name>
</gene>
<dbReference type="PROSITE" id="PS51186">
    <property type="entry name" value="GNAT"/>
    <property type="match status" value="1"/>
</dbReference>
<evidence type="ECO:0000313" key="3">
    <source>
        <dbReference type="Proteomes" id="UP000636960"/>
    </source>
</evidence>
<keyword evidence="3" id="KW-1185">Reference proteome</keyword>
<proteinExistence type="predicted"/>
<comment type="caution">
    <text evidence="2">The sequence shown here is derived from an EMBL/GenBank/DDBJ whole genome shotgun (WGS) entry which is preliminary data.</text>
</comment>
<accession>A0A919MSK7</accession>
<dbReference type="SUPFAM" id="SSF55729">
    <property type="entry name" value="Acyl-CoA N-acyltransferases (Nat)"/>
    <property type="match status" value="1"/>
</dbReference>
<evidence type="ECO:0000259" key="1">
    <source>
        <dbReference type="PROSITE" id="PS51186"/>
    </source>
</evidence>
<dbReference type="GO" id="GO:0016747">
    <property type="term" value="F:acyltransferase activity, transferring groups other than amino-acyl groups"/>
    <property type="evidence" value="ECO:0007669"/>
    <property type="project" value="InterPro"/>
</dbReference>
<protein>
    <submittedName>
        <fullName evidence="2">N-acetyltransferase</fullName>
    </submittedName>
</protein>
<dbReference type="Gene3D" id="3.40.630.30">
    <property type="match status" value="1"/>
</dbReference>
<dbReference type="AlphaFoldDB" id="A0A919MSK7"/>
<dbReference type="Proteomes" id="UP000636960">
    <property type="component" value="Unassembled WGS sequence"/>
</dbReference>
<evidence type="ECO:0000313" key="2">
    <source>
        <dbReference type="EMBL" id="GIE93309.1"/>
    </source>
</evidence>